<dbReference type="InterPro" id="IPR011990">
    <property type="entry name" value="TPR-like_helical_dom_sf"/>
</dbReference>
<feature type="transmembrane region" description="Helical" evidence="3">
    <location>
        <begin position="57"/>
        <end position="80"/>
    </location>
</feature>
<reference evidence="5" key="1">
    <citation type="journal article" date="2021" name="PeerJ">
        <title>Extensive microbial diversity within the chicken gut microbiome revealed by metagenomics and culture.</title>
        <authorList>
            <person name="Gilroy R."/>
            <person name="Ravi A."/>
            <person name="Getino M."/>
            <person name="Pursley I."/>
            <person name="Horton D.L."/>
            <person name="Alikhan N.F."/>
            <person name="Baker D."/>
            <person name="Gharbi K."/>
            <person name="Hall N."/>
            <person name="Watson M."/>
            <person name="Adriaenssens E.M."/>
            <person name="Foster-Nyarko E."/>
            <person name="Jarju S."/>
            <person name="Secka A."/>
            <person name="Antonio M."/>
            <person name="Oren A."/>
            <person name="Chaudhuri R.R."/>
            <person name="La Ragione R."/>
            <person name="Hildebrand F."/>
            <person name="Pallen M.J."/>
        </authorList>
    </citation>
    <scope>NUCLEOTIDE SEQUENCE</scope>
    <source>
        <strain evidence="5">USAMLcec4-12693</strain>
    </source>
</reference>
<dbReference type="InterPro" id="IPR032774">
    <property type="entry name" value="WG_beta_rep"/>
</dbReference>
<sequence>MFCQKCGTENVEGARFCKNCGAPLKRWNGTSAGGGGLPQGGDPARGGKPPAVKKPGYARWAAAAGGIILTAVVIAGVFAFRSYAERRDYENYIAQAENYLEEMDYESAEAAYMKAIEIDPKKEDPYLGLADVYIAQDDYEKAEKIIAQGEKAVYGSEEHKGGSGKTEKNEGEEENTFTDKENDVTNKSRYTWAVEPTDLADDIYYIRNENTFDYPANDLFRQMDTSYAVIRKEDSYGLIGLDGQLAAELEYRGIDALSRFYLLERKEAVYDPEYQTEMTDYYFVEEEKSVKPAVAVIGDAGNYYRGVFYYCDGLHNTGEYQVEQGYMEDYQRIPSGVIPVKRSEEIYDGSVYDIDWYDSLESKYALCDTEGNLITDFIYDDCGSLSSGLLAVKKDDKWGYVNEKGEVVIPIEYDASWCYDTYVFSYDKESESERIEACYGATDGYVPLCKDGRWELWDTSGKQFIAPGTFEEIRPVYDGKCWVKKDGKWGVIELTGQNDSKEETAGTENWKKLYTDYVQSAQSEGYAGYSLIYLDGDDVPELYLYGSSTAQGDQICTVKDGQIRAQALGNGGLSYIEKQNCFCDSGGRMDVYYDHIYQIRDGSFVKTAEGNYGAEDNTNVQTDAQGNPIYQYSWDGTEMTKEEYEQRFAELFDKDRAVWASKGTVDAAEILRQIEDR</sequence>
<feature type="region of interest" description="Disordered" evidence="2">
    <location>
        <begin position="156"/>
        <end position="182"/>
    </location>
</feature>
<dbReference type="Pfam" id="PF14903">
    <property type="entry name" value="WG_beta_rep"/>
    <property type="match status" value="2"/>
</dbReference>
<dbReference type="PANTHER" id="PTHR37841">
    <property type="entry name" value="GLR2918 PROTEIN"/>
    <property type="match status" value="1"/>
</dbReference>
<comment type="caution">
    <text evidence="5">The sequence shown here is derived from an EMBL/GenBank/DDBJ whole genome shotgun (WGS) entry which is preliminary data.</text>
</comment>
<accession>A0A9D2VZ65</accession>
<proteinExistence type="predicted"/>
<reference evidence="5" key="2">
    <citation type="submission" date="2021-09" db="EMBL/GenBank/DDBJ databases">
        <authorList>
            <person name="Gilroy R."/>
        </authorList>
    </citation>
    <scope>NUCLEOTIDE SEQUENCE</scope>
    <source>
        <strain evidence="5">USAMLcec4-12693</strain>
    </source>
</reference>
<dbReference type="RefSeq" id="WP_277272248.1">
    <property type="nucleotide sequence ID" value="NZ_DYXE01000073.1"/>
</dbReference>
<dbReference type="Pfam" id="PF13240">
    <property type="entry name" value="Zn_Ribbon_1"/>
    <property type="match status" value="1"/>
</dbReference>
<evidence type="ECO:0000313" key="5">
    <source>
        <dbReference type="EMBL" id="HJH50226.1"/>
    </source>
</evidence>
<evidence type="ECO:0000256" key="2">
    <source>
        <dbReference type="SAM" id="MobiDB-lite"/>
    </source>
</evidence>
<keyword evidence="3" id="KW-0472">Membrane</keyword>
<feature type="repeat" description="TPR" evidence="1">
    <location>
        <begin position="89"/>
        <end position="122"/>
    </location>
</feature>
<dbReference type="Gene3D" id="1.25.40.10">
    <property type="entry name" value="Tetratricopeptide repeat domain"/>
    <property type="match status" value="1"/>
</dbReference>
<organism evidence="5 6">
    <name type="scientific">Merdimonas faecis</name>
    <dbReference type="NCBI Taxonomy" id="1653435"/>
    <lineage>
        <taxon>Bacteria</taxon>
        <taxon>Bacillati</taxon>
        <taxon>Bacillota</taxon>
        <taxon>Clostridia</taxon>
        <taxon>Lachnospirales</taxon>
        <taxon>Lachnospiraceae</taxon>
        <taxon>Merdimonas</taxon>
    </lineage>
</organism>
<feature type="compositionally biased region" description="Basic and acidic residues" evidence="2">
    <location>
        <begin position="156"/>
        <end position="169"/>
    </location>
</feature>
<evidence type="ECO:0000256" key="1">
    <source>
        <dbReference type="PROSITE-ProRule" id="PRU00339"/>
    </source>
</evidence>
<dbReference type="SUPFAM" id="SSF48452">
    <property type="entry name" value="TPR-like"/>
    <property type="match status" value="1"/>
</dbReference>
<dbReference type="Pfam" id="PF14559">
    <property type="entry name" value="TPR_19"/>
    <property type="match status" value="1"/>
</dbReference>
<dbReference type="InterPro" id="IPR026870">
    <property type="entry name" value="Zinc_ribbon_dom"/>
</dbReference>
<keyword evidence="3" id="KW-1133">Transmembrane helix</keyword>
<evidence type="ECO:0000313" key="6">
    <source>
        <dbReference type="Proteomes" id="UP000813420"/>
    </source>
</evidence>
<dbReference type="PROSITE" id="PS50005">
    <property type="entry name" value="TPR"/>
    <property type="match status" value="1"/>
</dbReference>
<dbReference type="EMBL" id="DYXE01000073">
    <property type="protein sequence ID" value="HJH50226.1"/>
    <property type="molecule type" value="Genomic_DNA"/>
</dbReference>
<dbReference type="PANTHER" id="PTHR37841:SF1">
    <property type="entry name" value="DUF3298 DOMAIN-CONTAINING PROTEIN"/>
    <property type="match status" value="1"/>
</dbReference>
<dbReference type="InterPro" id="IPR019734">
    <property type="entry name" value="TPR_rpt"/>
</dbReference>
<dbReference type="Proteomes" id="UP000813420">
    <property type="component" value="Unassembled WGS sequence"/>
</dbReference>
<evidence type="ECO:0000259" key="4">
    <source>
        <dbReference type="Pfam" id="PF13240"/>
    </source>
</evidence>
<protein>
    <submittedName>
        <fullName evidence="5">WG repeat-containing protein</fullName>
    </submittedName>
</protein>
<feature type="domain" description="Zinc-ribbon" evidence="4">
    <location>
        <begin position="2"/>
        <end position="24"/>
    </location>
</feature>
<evidence type="ECO:0000256" key="3">
    <source>
        <dbReference type="SAM" id="Phobius"/>
    </source>
</evidence>
<gene>
    <name evidence="5" type="ORF">K8V39_08185</name>
</gene>
<name>A0A9D2VZ65_9FIRM</name>
<feature type="region of interest" description="Disordered" evidence="2">
    <location>
        <begin position="31"/>
        <end position="50"/>
    </location>
</feature>
<dbReference type="AlphaFoldDB" id="A0A9D2VZ65"/>
<keyword evidence="3" id="KW-0812">Transmembrane</keyword>
<keyword evidence="1" id="KW-0802">TPR repeat</keyword>